<dbReference type="SUPFAM" id="SSF53474">
    <property type="entry name" value="alpha/beta-Hydrolases"/>
    <property type="match status" value="1"/>
</dbReference>
<feature type="region of interest" description="Disordered" evidence="3">
    <location>
        <begin position="313"/>
        <end position="370"/>
    </location>
</feature>
<feature type="region of interest" description="Disordered" evidence="3">
    <location>
        <begin position="516"/>
        <end position="562"/>
    </location>
</feature>
<organism evidence="5 6">
    <name type="scientific">Aspergillus cristatus</name>
    <name type="common">Chinese Fuzhuan brick tea-fermentation fungus</name>
    <name type="synonym">Eurotium cristatum</name>
    <dbReference type="NCBI Taxonomy" id="573508"/>
    <lineage>
        <taxon>Eukaryota</taxon>
        <taxon>Fungi</taxon>
        <taxon>Dikarya</taxon>
        <taxon>Ascomycota</taxon>
        <taxon>Pezizomycotina</taxon>
        <taxon>Eurotiomycetes</taxon>
        <taxon>Eurotiomycetidae</taxon>
        <taxon>Eurotiales</taxon>
        <taxon>Aspergillaceae</taxon>
        <taxon>Aspergillus</taxon>
        <taxon>Aspergillus subgen. Aspergillus</taxon>
    </lineage>
</organism>
<comment type="similarity">
    <text evidence="1">Belongs to the 'GDXG' lipolytic enzyme family.</text>
</comment>
<feature type="compositionally biased region" description="Polar residues" evidence="3">
    <location>
        <begin position="828"/>
        <end position="862"/>
    </location>
</feature>
<keyword evidence="2" id="KW-0378">Hydrolase</keyword>
<dbReference type="AlphaFoldDB" id="A0A1E3B8N5"/>
<comment type="caution">
    <text evidence="5">The sequence shown here is derived from an EMBL/GenBank/DDBJ whole genome shotgun (WGS) entry which is preliminary data.</text>
</comment>
<feature type="compositionally biased region" description="Polar residues" evidence="3">
    <location>
        <begin position="765"/>
        <end position="786"/>
    </location>
</feature>
<evidence type="ECO:0000313" key="5">
    <source>
        <dbReference type="EMBL" id="ODM17307.1"/>
    </source>
</evidence>
<dbReference type="PANTHER" id="PTHR48081:SF19">
    <property type="entry name" value="AB HYDROLASE SUPERFAMILY PROTEIN C4A8.06C"/>
    <property type="match status" value="1"/>
</dbReference>
<dbReference type="VEuPathDB" id="FungiDB:SI65_06982"/>
<dbReference type="PANTHER" id="PTHR48081">
    <property type="entry name" value="AB HYDROLASE SUPERFAMILY PROTEIN C4A8.06C"/>
    <property type="match status" value="1"/>
</dbReference>
<proteinExistence type="inferred from homology"/>
<feature type="compositionally biased region" description="Basic and acidic residues" evidence="3">
    <location>
        <begin position="313"/>
        <end position="326"/>
    </location>
</feature>
<name>A0A1E3B8N5_ASPCR</name>
<protein>
    <recommendedName>
        <fullName evidence="4">Alpha/beta hydrolase fold-3 domain-containing protein</fullName>
    </recommendedName>
</protein>
<evidence type="ECO:0000313" key="6">
    <source>
        <dbReference type="Proteomes" id="UP000094569"/>
    </source>
</evidence>
<feature type="domain" description="Alpha/beta hydrolase fold-3" evidence="4">
    <location>
        <begin position="151"/>
        <end position="274"/>
    </location>
</feature>
<keyword evidence="6" id="KW-1185">Reference proteome</keyword>
<dbReference type="Pfam" id="PF07859">
    <property type="entry name" value="Abhydrolase_3"/>
    <property type="match status" value="2"/>
</dbReference>
<dbReference type="STRING" id="573508.A0A1E3B8N5"/>
<dbReference type="Proteomes" id="UP000094569">
    <property type="component" value="Unassembled WGS sequence"/>
</dbReference>
<evidence type="ECO:0000259" key="4">
    <source>
        <dbReference type="Pfam" id="PF07859"/>
    </source>
</evidence>
<dbReference type="InterPro" id="IPR002168">
    <property type="entry name" value="Lipase_GDXG_HIS_AS"/>
</dbReference>
<dbReference type="GO" id="GO:0016787">
    <property type="term" value="F:hydrolase activity"/>
    <property type="evidence" value="ECO:0007669"/>
    <property type="project" value="UniProtKB-KW"/>
</dbReference>
<feature type="region of interest" description="Disordered" evidence="3">
    <location>
        <begin position="899"/>
        <end position="961"/>
    </location>
</feature>
<dbReference type="OrthoDB" id="2336090at2759"/>
<feature type="domain" description="Alpha/beta hydrolase fold-3" evidence="4">
    <location>
        <begin position="347"/>
        <end position="435"/>
    </location>
</feature>
<feature type="region of interest" description="Disordered" evidence="3">
    <location>
        <begin position="685"/>
        <end position="814"/>
    </location>
</feature>
<gene>
    <name evidence="5" type="ORF">SI65_06982</name>
</gene>
<dbReference type="InterPro" id="IPR029058">
    <property type="entry name" value="AB_hydrolase_fold"/>
</dbReference>
<accession>A0A1E3B8N5</accession>
<evidence type="ECO:0000256" key="3">
    <source>
        <dbReference type="SAM" id="MobiDB-lite"/>
    </source>
</evidence>
<reference evidence="5 6" key="1">
    <citation type="journal article" date="2016" name="BMC Genomics">
        <title>Comparative genomic and transcriptomic analyses of the Fuzhuan brick tea-fermentation fungus Aspergillus cristatus.</title>
        <authorList>
            <person name="Ge Y."/>
            <person name="Wang Y."/>
            <person name="Liu Y."/>
            <person name="Tan Y."/>
            <person name="Ren X."/>
            <person name="Zhang X."/>
            <person name="Hyde K.D."/>
            <person name="Liu Y."/>
            <person name="Liu Z."/>
        </authorList>
    </citation>
    <scope>NUCLEOTIDE SEQUENCE [LARGE SCALE GENOMIC DNA]</scope>
    <source>
        <strain evidence="5 6">GZAAS20.1005</strain>
    </source>
</reference>
<dbReference type="Gene3D" id="3.40.50.1820">
    <property type="entry name" value="alpha/beta hydrolase"/>
    <property type="match status" value="1"/>
</dbReference>
<dbReference type="InterPro" id="IPR050300">
    <property type="entry name" value="GDXG_lipolytic_enzyme"/>
</dbReference>
<evidence type="ECO:0000256" key="1">
    <source>
        <dbReference type="ARBA" id="ARBA00010515"/>
    </source>
</evidence>
<dbReference type="InterPro" id="IPR013094">
    <property type="entry name" value="AB_hydrolase_3"/>
</dbReference>
<sequence>MPFKTVALSAALTPTVISTWFSHYLHRKSLHNTPSVHISYDEGIHIMREFLVFASKHPVEDLQEFSRQWVPSPHWVRTEPASIPDTYLESAAKTLIAQLGPKGIEAVGGQEWWQWRGPAEDLRGEWIETRNDYNERKKVGEEKYKGRNRIILYVHGGAYFFGSVDTHRYQMQRHARKLKGRVFARYASPGGLFTAQYRLAPQYPFPCSLQDCLASYLWLLSMYEPKEIIFAGDSAGGGMALSLLVTIRDQGLPLPAGGILISPWVDLTHSFPSIIANNPFDYIPPYGFRHKPSQAWPPPNSDEILTMKKEVRKDTDAKTGAEEAMPKQDSQAQDTAKKGFTSRDSTDGQEHAYPGQQKDEEGAEKAEAGSVSINVDGKTIEIKDQIHMYTTNRLLSHPLVSPALQPSLGGLPPLLVLTGGGEMLRDEQIYLAHKAAHPTAYPPGDVYLDAYDPNGETLSKYPPTCVQLQVWDNLCHVAPTLSFSRPAKYMFRSISQFGAWAFAHAQNTEIEILVDNDPTISSPDDHTSSSSSASSISGDTEKNAPRHAVGSIGKAGDPLPDFENHMIRQRVDKRGHVYPLDPPSSFEALQMPASQVGAFNPVLVKRWLAAKQEWDDKFAKEKLRVQKQRMTELYHQFQNFKDETPPPSSLAARREAPGVLPPRRERKSYLMMLWSHWASKHDKRLVGKVGKEGGETKSVVDTGQIGASRASSSSDEGAKPAPPEKSPEPVSGDAQPTANTGPKGISIDADAANKTLAEQRKTRPTSELNRSDSASYQPGSPMTYKSSLDRPLGSPMLVLPDYDGKRNAPTEENASTRALFHAAGTLPASASDTSLSKISKSHRPTSSYTGSIAPTEDANSTIADEKSLAVTNTTGGGGAAYDNASTRALRNSTGVVGAIPLPSGSGPNSARQSIDALSRTASDIDAVSSLGGADEERNSMAGANGRPKMPERDVFRTADEF</sequence>
<feature type="compositionally biased region" description="Basic and acidic residues" evidence="3">
    <location>
        <begin position="357"/>
        <end position="367"/>
    </location>
</feature>
<feature type="region of interest" description="Disordered" evidence="3">
    <location>
        <begin position="827"/>
        <end position="878"/>
    </location>
</feature>
<feature type="compositionally biased region" description="Low complexity" evidence="3">
    <location>
        <begin position="518"/>
        <end position="537"/>
    </location>
</feature>
<feature type="compositionally biased region" description="Basic and acidic residues" evidence="3">
    <location>
        <begin position="948"/>
        <end position="961"/>
    </location>
</feature>
<feature type="region of interest" description="Disordered" evidence="3">
    <location>
        <begin position="640"/>
        <end position="663"/>
    </location>
</feature>
<evidence type="ECO:0000256" key="2">
    <source>
        <dbReference type="ARBA" id="ARBA00022801"/>
    </source>
</evidence>
<dbReference type="EMBL" id="JXNT01000008">
    <property type="protein sequence ID" value="ODM17307.1"/>
    <property type="molecule type" value="Genomic_DNA"/>
</dbReference>
<dbReference type="PROSITE" id="PS01173">
    <property type="entry name" value="LIPASE_GDXG_HIS"/>
    <property type="match status" value="1"/>
</dbReference>